<evidence type="ECO:0000256" key="1">
    <source>
        <dbReference type="SAM" id="SignalP"/>
    </source>
</evidence>
<dbReference type="Proteomes" id="UP001623349">
    <property type="component" value="Unassembled WGS sequence"/>
</dbReference>
<accession>A0ABQ0EKP3</accession>
<reference evidence="2 3" key="1">
    <citation type="submission" date="2024-08" db="EMBL/GenBank/DDBJ databases">
        <title>The draft genome of Apodemus speciosus.</title>
        <authorList>
            <person name="Nabeshima K."/>
            <person name="Suzuki S."/>
            <person name="Onuma M."/>
        </authorList>
    </citation>
    <scope>NUCLEOTIDE SEQUENCE [LARGE SCALE GENOMIC DNA]</scope>
    <source>
        <strain evidence="2">IB14-021</strain>
    </source>
</reference>
<dbReference type="EMBL" id="BAAFST010000002">
    <property type="protein sequence ID" value="GAB1287351.1"/>
    <property type="molecule type" value="Genomic_DNA"/>
</dbReference>
<evidence type="ECO:0000313" key="2">
    <source>
        <dbReference type="EMBL" id="GAB1287351.1"/>
    </source>
</evidence>
<name>A0ABQ0EKP3_APOSI</name>
<organism evidence="2 3">
    <name type="scientific">Apodemus speciosus</name>
    <name type="common">Large Japanese field mouse</name>
    <dbReference type="NCBI Taxonomy" id="105296"/>
    <lineage>
        <taxon>Eukaryota</taxon>
        <taxon>Metazoa</taxon>
        <taxon>Chordata</taxon>
        <taxon>Craniata</taxon>
        <taxon>Vertebrata</taxon>
        <taxon>Euteleostomi</taxon>
        <taxon>Mammalia</taxon>
        <taxon>Eutheria</taxon>
        <taxon>Euarchontoglires</taxon>
        <taxon>Glires</taxon>
        <taxon>Rodentia</taxon>
        <taxon>Myomorpha</taxon>
        <taxon>Muroidea</taxon>
        <taxon>Muridae</taxon>
        <taxon>Murinae</taxon>
        <taxon>Apodemus</taxon>
    </lineage>
</organism>
<feature type="chain" id="PRO_5046298267" evidence="1">
    <location>
        <begin position="38"/>
        <end position="199"/>
    </location>
</feature>
<feature type="signal peptide" evidence="1">
    <location>
        <begin position="1"/>
        <end position="37"/>
    </location>
</feature>
<keyword evidence="1" id="KW-0732">Signal</keyword>
<evidence type="ECO:0000313" key="3">
    <source>
        <dbReference type="Proteomes" id="UP001623349"/>
    </source>
</evidence>
<proteinExistence type="predicted"/>
<comment type="caution">
    <text evidence="2">The sequence shown here is derived from an EMBL/GenBank/DDBJ whole genome shotgun (WGS) entry which is preliminary data.</text>
</comment>
<gene>
    <name evidence="2" type="ORF">APTSU1_000258100</name>
</gene>
<keyword evidence="3" id="KW-1185">Reference proteome</keyword>
<protein>
    <submittedName>
        <fullName evidence="2">Uncharacterized protein C20orf204 homolog</fullName>
    </submittedName>
</protein>
<sequence length="199" mass="21854">MMTAQVYHKPWPEALVPPKPAFYILLLLLAFLGSALGWPGSQSCSIQEVLRHYQAVIFQDLQAAMQWAGMGVQHTEPGSRRHHFIQKNLTRAVGGQGQPGTSCDAQKESSILLSIESLGQTLLGSVAGVPHNALEKAAWTVAVRTEAVMSRHCRTSYRDPAAKEARSTTAQQEAAPATCPIRRRHLLGKALCTKCHDYW</sequence>